<keyword evidence="5" id="KW-0677">Repeat</keyword>
<dbReference type="InterPro" id="IPR016652">
    <property type="entry name" value="Ubiquitinyl_hydrolase"/>
</dbReference>
<evidence type="ECO:0000256" key="14">
    <source>
        <dbReference type="PIRSR" id="PIRSR016308-3"/>
    </source>
</evidence>
<dbReference type="PANTHER" id="PTHR24006">
    <property type="entry name" value="UBIQUITIN CARBOXYL-TERMINAL HYDROLASE"/>
    <property type="match status" value="1"/>
</dbReference>
<keyword evidence="6 15" id="KW-0863">Zinc-finger</keyword>
<dbReference type="GO" id="GO:0008270">
    <property type="term" value="F:zinc ion binding"/>
    <property type="evidence" value="ECO:0007669"/>
    <property type="project" value="UniProtKB-UniRule"/>
</dbReference>
<evidence type="ECO:0000256" key="1">
    <source>
        <dbReference type="ARBA" id="ARBA00000707"/>
    </source>
</evidence>
<dbReference type="SUPFAM" id="SSF46934">
    <property type="entry name" value="UBA-like"/>
    <property type="match status" value="1"/>
</dbReference>
<keyword evidence="10 11" id="KW-0862">Zinc</keyword>
<keyword evidence="7 11" id="KW-0833">Ubl conjugation pathway</keyword>
<dbReference type="Proteomes" id="UP001367676">
    <property type="component" value="Unassembled WGS sequence"/>
</dbReference>
<dbReference type="InterPro" id="IPR038765">
    <property type="entry name" value="Papain-like_cys_pep_sf"/>
</dbReference>
<feature type="binding site" evidence="14">
    <location>
        <position position="194"/>
    </location>
    <ligand>
        <name>Zn(2+)</name>
        <dbReference type="ChEBI" id="CHEBI:29105"/>
    </ligand>
</feature>
<dbReference type="EC" id="3.4.19.12" evidence="11 16"/>
<dbReference type="Pfam" id="PF17807">
    <property type="entry name" value="zf-UBP_var"/>
    <property type="match status" value="1"/>
</dbReference>
<keyword evidence="8 11" id="KW-0378">Hydrolase</keyword>
<dbReference type="InterPro" id="IPR001607">
    <property type="entry name" value="Znf_UBP"/>
</dbReference>
<evidence type="ECO:0000256" key="6">
    <source>
        <dbReference type="ARBA" id="ARBA00022771"/>
    </source>
</evidence>
<dbReference type="InterPro" id="IPR013083">
    <property type="entry name" value="Znf_RING/FYVE/PHD"/>
</dbReference>
<evidence type="ECO:0000259" key="19">
    <source>
        <dbReference type="PROSITE" id="PS50271"/>
    </source>
</evidence>
<gene>
    <name evidence="20" type="ORF">V9T40_008239</name>
</gene>
<feature type="binding site" evidence="14">
    <location>
        <position position="227"/>
    </location>
    <ligand>
        <name>Zn(2+)</name>
        <dbReference type="ChEBI" id="CHEBI:29105"/>
    </ligand>
</feature>
<evidence type="ECO:0000313" key="21">
    <source>
        <dbReference type="Proteomes" id="UP001367676"/>
    </source>
</evidence>
<dbReference type="SMART" id="SM00290">
    <property type="entry name" value="ZnF_UBP"/>
    <property type="match status" value="1"/>
</dbReference>
<keyword evidence="4 11" id="KW-0479">Metal-binding</keyword>
<dbReference type="AlphaFoldDB" id="A0AAN9Y5R9"/>
<evidence type="ECO:0000256" key="16">
    <source>
        <dbReference type="RuleBase" id="RU366025"/>
    </source>
</evidence>
<feature type="binding site" evidence="14">
    <location>
        <position position="214"/>
    </location>
    <ligand>
        <name>Zn(2+)</name>
        <dbReference type="ChEBI" id="CHEBI:29105"/>
    </ligand>
</feature>
<dbReference type="Gene3D" id="3.90.70.10">
    <property type="entry name" value="Cysteine proteinases"/>
    <property type="match status" value="1"/>
</dbReference>
<feature type="domain" description="UBA" evidence="17">
    <location>
        <begin position="678"/>
        <end position="718"/>
    </location>
</feature>
<evidence type="ECO:0000256" key="8">
    <source>
        <dbReference type="ARBA" id="ARBA00022801"/>
    </source>
</evidence>
<dbReference type="InterPro" id="IPR050164">
    <property type="entry name" value="Peptidase_C19"/>
</dbReference>
<feature type="binding site" evidence="13">
    <location>
        <position position="260"/>
    </location>
    <ligand>
        <name>substrate</name>
    </ligand>
</feature>
<dbReference type="InterPro" id="IPR028889">
    <property type="entry name" value="USP"/>
</dbReference>
<dbReference type="InterPro" id="IPR015940">
    <property type="entry name" value="UBA"/>
</dbReference>
<sequence>MNNVADLLNTHLSDINVPHVGSKVYKDECVYSFDSPFSDTGLYVCLRTFYGLGKEHLGRHHRKTGSCVYLHMKYEKILLEPEESDLTEDPKVTRLAIGIQGGFNADPLAKKYETRKNYSVVILPQLILIPWPNDALPDKVLKAVDGIINAESAYKLIEIESDTWDGEIRRISKHAINLTQLEPSKKIPPSGWKCERCDLTTNLWLNLTDGSILCGRKFFDGSGGNNHAVEHFADTKYPLAVKLGTITKDGKADVYSYDEDDMVEDPNLEKHLAHFGINIFNMVKSEKSMVELELDLNQKFGEWAAIQEAGSNLQPLYGPGYTGMSNLGNSCYLNSTMQVIFTVPAFITRYVEGSTAIFDSVQGNPVDDFTCQMAKLGTGLLSGKYSKPPVNEVDESFSIKPTTFKSVIGKGHPEFCTKSQQDAQEFFLHVISTVQRNSRHQIDPTEAFKFRVEERYQCHVSSKVQYFYRTDYCLPLMIPLEAATNKDEVAAFEAKKAQNSANGNRIDPCEIVRPRIKLASCLEAFVQSELVDQFYSSAIKGKTTASKITRIAEFPQYLLLHLKKYTVMEDWTIRKLDVSVEFPDVLNLVALKGYGVQPDEELLPAEEEQQNTAVQFNELHLNQLVDMGFPVEACKRALHSTQHEGLEVATNWLMEHIDDPSILEPFEPSTNAGNQDFVVDENALESLINLGFSRNHALKGLRETGNNLERAADWVFNHPDELNFELPMDTSSNSGNAGEPPPKVDETDFRYRLKAFISHMGTSPAVGHYVCHILRDGKWVIFNDEKVALSENPPKDLGYVYLYEKL</sequence>
<feature type="binding site" evidence="13">
    <location>
        <position position="204"/>
    </location>
    <ligand>
        <name>substrate</name>
    </ligand>
</feature>
<dbReference type="PROSITE" id="PS00973">
    <property type="entry name" value="USP_2"/>
    <property type="match status" value="1"/>
</dbReference>
<evidence type="ECO:0000256" key="11">
    <source>
        <dbReference type="PIRNR" id="PIRNR016308"/>
    </source>
</evidence>
<evidence type="ECO:0000256" key="13">
    <source>
        <dbReference type="PIRSR" id="PIRSR016308-2"/>
    </source>
</evidence>
<feature type="domain" description="UBP-type" evidence="19">
    <location>
        <begin position="170"/>
        <end position="279"/>
    </location>
</feature>
<evidence type="ECO:0000256" key="3">
    <source>
        <dbReference type="ARBA" id="ARBA00022670"/>
    </source>
</evidence>
<dbReference type="InterPro" id="IPR018200">
    <property type="entry name" value="USP_CS"/>
</dbReference>
<evidence type="ECO:0000256" key="2">
    <source>
        <dbReference type="ARBA" id="ARBA00009085"/>
    </source>
</evidence>
<dbReference type="Gene3D" id="3.30.40.10">
    <property type="entry name" value="Zinc/RING finger domain, C3HC4 (zinc finger)"/>
    <property type="match status" value="2"/>
</dbReference>
<dbReference type="PROSITE" id="PS50271">
    <property type="entry name" value="ZF_UBP"/>
    <property type="match status" value="1"/>
</dbReference>
<feature type="active site" description="Nucleophile" evidence="12">
    <location>
        <position position="331"/>
    </location>
</feature>
<dbReference type="Pfam" id="PF00443">
    <property type="entry name" value="UCH"/>
    <property type="match status" value="1"/>
</dbReference>
<feature type="binding site" evidence="14">
    <location>
        <position position="197"/>
    </location>
    <ligand>
        <name>Zn(2+)</name>
        <dbReference type="ChEBI" id="CHEBI:29105"/>
    </ligand>
</feature>
<keyword evidence="3 11" id="KW-0645">Protease</keyword>
<dbReference type="CDD" id="cd02658">
    <property type="entry name" value="Peptidase_C19B"/>
    <property type="match status" value="1"/>
</dbReference>
<dbReference type="PANTHER" id="PTHR24006:SF664">
    <property type="entry name" value="UBIQUITIN CARBOXYL-TERMINAL HYDROLASE"/>
    <property type="match status" value="1"/>
</dbReference>
<dbReference type="FunFam" id="3.30.40.10:FF:000026">
    <property type="entry name" value="Ubiquitin carboxyl-terminal hydrolase"/>
    <property type="match status" value="1"/>
</dbReference>
<comment type="caution">
    <text evidence="20">The sequence shown here is derived from an EMBL/GenBank/DDBJ whole genome shotgun (WGS) entry which is preliminary data.</text>
</comment>
<feature type="binding site" evidence="13">
    <location>
        <position position="255"/>
    </location>
    <ligand>
        <name>substrate</name>
    </ligand>
</feature>
<organism evidence="20 21">
    <name type="scientific">Parthenolecanium corni</name>
    <dbReference type="NCBI Taxonomy" id="536013"/>
    <lineage>
        <taxon>Eukaryota</taxon>
        <taxon>Metazoa</taxon>
        <taxon>Ecdysozoa</taxon>
        <taxon>Arthropoda</taxon>
        <taxon>Hexapoda</taxon>
        <taxon>Insecta</taxon>
        <taxon>Pterygota</taxon>
        <taxon>Neoptera</taxon>
        <taxon>Paraneoptera</taxon>
        <taxon>Hemiptera</taxon>
        <taxon>Sternorrhyncha</taxon>
        <taxon>Coccoidea</taxon>
        <taxon>Coccidae</taxon>
        <taxon>Parthenolecanium</taxon>
    </lineage>
</organism>
<dbReference type="Gene3D" id="1.10.8.10">
    <property type="entry name" value="DNA helicase RuvA subunit, C-terminal domain"/>
    <property type="match status" value="2"/>
</dbReference>
<protein>
    <recommendedName>
        <fullName evidence="11 16">Ubiquitin carboxyl-terminal hydrolase</fullName>
        <ecNumber evidence="11 16">3.4.19.12</ecNumber>
    </recommendedName>
</protein>
<dbReference type="CDD" id="cd14294">
    <property type="entry name" value="UBA1_UBP5_like"/>
    <property type="match status" value="1"/>
</dbReference>
<keyword evidence="9 11" id="KW-0788">Thiol protease</keyword>
<evidence type="ECO:0000256" key="10">
    <source>
        <dbReference type="ARBA" id="ARBA00022833"/>
    </source>
</evidence>
<dbReference type="SUPFAM" id="SSF57850">
    <property type="entry name" value="RING/U-box"/>
    <property type="match status" value="1"/>
</dbReference>
<evidence type="ECO:0000256" key="9">
    <source>
        <dbReference type="ARBA" id="ARBA00022807"/>
    </source>
</evidence>
<dbReference type="PROSITE" id="PS00972">
    <property type="entry name" value="USP_1"/>
    <property type="match status" value="1"/>
</dbReference>
<evidence type="ECO:0000256" key="15">
    <source>
        <dbReference type="PROSITE-ProRule" id="PRU00502"/>
    </source>
</evidence>
<dbReference type="InterPro" id="IPR001394">
    <property type="entry name" value="Peptidase_C19_UCH"/>
</dbReference>
<dbReference type="Pfam" id="PF00627">
    <property type="entry name" value="UBA"/>
    <property type="match status" value="2"/>
</dbReference>
<dbReference type="FunFam" id="1.10.8.10:FF:000086">
    <property type="entry name" value="Ubiquitin carboxyl-terminal hydrolase"/>
    <property type="match status" value="1"/>
</dbReference>
<feature type="binding site" evidence="13">
    <location>
        <begin position="216"/>
        <end position="219"/>
    </location>
    <ligand>
        <name>substrate</name>
    </ligand>
</feature>
<comment type="catalytic activity">
    <reaction evidence="1 11 16">
        <text>Thiol-dependent hydrolysis of ester, thioester, amide, peptide and isopeptide bonds formed by the C-terminal Gly of ubiquitin (a 76-residue protein attached to proteins as an intracellular targeting signal).</text>
        <dbReference type="EC" id="3.4.19.12"/>
    </reaction>
</comment>
<dbReference type="GO" id="GO:0005829">
    <property type="term" value="C:cytosol"/>
    <property type="evidence" value="ECO:0007669"/>
    <property type="project" value="TreeGrafter"/>
</dbReference>
<dbReference type="PROSITE" id="PS50235">
    <property type="entry name" value="USP_3"/>
    <property type="match status" value="1"/>
</dbReference>
<dbReference type="InterPro" id="IPR009060">
    <property type="entry name" value="UBA-like_sf"/>
</dbReference>
<proteinExistence type="inferred from homology"/>
<accession>A0AAN9Y5R9</accession>
<evidence type="ECO:0000256" key="5">
    <source>
        <dbReference type="ARBA" id="ARBA00022737"/>
    </source>
</evidence>
<comment type="similarity">
    <text evidence="2 11 16">Belongs to the peptidase C19 family.</text>
</comment>
<dbReference type="EMBL" id="JBBCAQ010000010">
    <property type="protein sequence ID" value="KAK7600798.1"/>
    <property type="molecule type" value="Genomic_DNA"/>
</dbReference>
<evidence type="ECO:0000256" key="4">
    <source>
        <dbReference type="ARBA" id="ARBA00022723"/>
    </source>
</evidence>
<dbReference type="GO" id="GO:0004843">
    <property type="term" value="F:cysteine-type deubiquitinase activity"/>
    <property type="evidence" value="ECO:0007669"/>
    <property type="project" value="UniProtKB-UniRule"/>
</dbReference>
<dbReference type="Pfam" id="PF02148">
    <property type="entry name" value="zf-UBP"/>
    <property type="match status" value="1"/>
</dbReference>
<evidence type="ECO:0000256" key="12">
    <source>
        <dbReference type="PIRSR" id="PIRSR016308-1"/>
    </source>
</evidence>
<reference evidence="20 21" key="1">
    <citation type="submission" date="2024-03" db="EMBL/GenBank/DDBJ databases">
        <title>Adaptation during the transition from Ophiocordyceps entomopathogen to insect associate is accompanied by gene loss and intensified selection.</title>
        <authorList>
            <person name="Ward C.M."/>
            <person name="Onetto C.A."/>
            <person name="Borneman A.R."/>
        </authorList>
    </citation>
    <scope>NUCLEOTIDE SEQUENCE [LARGE SCALE GENOMIC DNA]</scope>
    <source>
        <strain evidence="20">AWRI1</strain>
        <tissue evidence="20">Single Adult Female</tissue>
    </source>
</reference>
<feature type="domain" description="UBA" evidence="17">
    <location>
        <begin position="615"/>
        <end position="656"/>
    </location>
</feature>
<dbReference type="InterPro" id="IPR041432">
    <property type="entry name" value="UBP13_Znf-UBP_var"/>
</dbReference>
<feature type="active site" description="Proton acceptor" evidence="12">
    <location>
        <position position="768"/>
    </location>
</feature>
<feature type="domain" description="USP" evidence="18">
    <location>
        <begin position="322"/>
        <end position="806"/>
    </location>
</feature>
<keyword evidence="21" id="KW-1185">Reference proteome</keyword>
<dbReference type="GO" id="GO:0006508">
    <property type="term" value="P:proteolysis"/>
    <property type="evidence" value="ECO:0007669"/>
    <property type="project" value="UniProtKB-KW"/>
</dbReference>
<dbReference type="PIRSF" id="PIRSF016308">
    <property type="entry name" value="UBP"/>
    <property type="match status" value="1"/>
</dbReference>
<dbReference type="GO" id="GO:0005634">
    <property type="term" value="C:nucleus"/>
    <property type="evidence" value="ECO:0007669"/>
    <property type="project" value="TreeGrafter"/>
</dbReference>
<evidence type="ECO:0000256" key="7">
    <source>
        <dbReference type="ARBA" id="ARBA00022786"/>
    </source>
</evidence>
<evidence type="ECO:0000313" key="20">
    <source>
        <dbReference type="EMBL" id="KAK7600798.1"/>
    </source>
</evidence>
<dbReference type="PROSITE" id="PS50030">
    <property type="entry name" value="UBA"/>
    <property type="match status" value="2"/>
</dbReference>
<evidence type="ECO:0000259" key="18">
    <source>
        <dbReference type="PROSITE" id="PS50235"/>
    </source>
</evidence>
<name>A0AAN9Y5R9_9HEMI</name>
<dbReference type="SMART" id="SM00165">
    <property type="entry name" value="UBA"/>
    <property type="match status" value="2"/>
</dbReference>
<dbReference type="SUPFAM" id="SSF54001">
    <property type="entry name" value="Cysteine proteinases"/>
    <property type="match status" value="1"/>
</dbReference>
<evidence type="ECO:0000259" key="17">
    <source>
        <dbReference type="PROSITE" id="PS50030"/>
    </source>
</evidence>
<feature type="binding site" evidence="13">
    <location>
        <position position="257"/>
    </location>
    <ligand>
        <name>substrate</name>
    </ligand>
</feature>
<dbReference type="GO" id="GO:0016579">
    <property type="term" value="P:protein deubiquitination"/>
    <property type="evidence" value="ECO:0007669"/>
    <property type="project" value="InterPro"/>
</dbReference>
<dbReference type="CDD" id="cd14386">
    <property type="entry name" value="UBA2_UBP5"/>
    <property type="match status" value="1"/>
</dbReference>